<protein>
    <submittedName>
        <fullName evidence="1">Uncharacterized protein</fullName>
    </submittedName>
</protein>
<accession>A0A840NKN8</accession>
<dbReference type="Proteomes" id="UP000580474">
    <property type="component" value="Unassembled WGS sequence"/>
</dbReference>
<reference evidence="1 2" key="1">
    <citation type="submission" date="2020-08" db="EMBL/GenBank/DDBJ databases">
        <title>Sequencing the genomes of 1000 actinobacteria strains.</title>
        <authorList>
            <person name="Klenk H.-P."/>
        </authorList>
    </citation>
    <scope>NUCLEOTIDE SEQUENCE [LARGE SCALE GENOMIC DNA]</scope>
    <source>
        <strain evidence="1 2">DSM 45582</strain>
    </source>
</reference>
<evidence type="ECO:0000313" key="2">
    <source>
        <dbReference type="Proteomes" id="UP000580474"/>
    </source>
</evidence>
<evidence type="ECO:0000313" key="1">
    <source>
        <dbReference type="EMBL" id="MBB5069849.1"/>
    </source>
</evidence>
<keyword evidence="2" id="KW-1185">Reference proteome</keyword>
<gene>
    <name evidence="1" type="ORF">BJ969_002937</name>
</gene>
<dbReference type="EMBL" id="JACHIV010000001">
    <property type="protein sequence ID" value="MBB5069849.1"/>
    <property type="molecule type" value="Genomic_DNA"/>
</dbReference>
<sequence>MVSPPSVLCSGGIEMCSLVIHSAGEDEFAALRMMFGFDG</sequence>
<proteinExistence type="predicted"/>
<comment type="caution">
    <text evidence="1">The sequence shown here is derived from an EMBL/GenBank/DDBJ whole genome shotgun (WGS) entry which is preliminary data.</text>
</comment>
<dbReference type="AlphaFoldDB" id="A0A840NKN8"/>
<name>A0A840NKN8_9PSEU</name>
<organism evidence="1 2">
    <name type="scientific">Saccharopolyspora gloriosae</name>
    <dbReference type="NCBI Taxonomy" id="455344"/>
    <lineage>
        <taxon>Bacteria</taxon>
        <taxon>Bacillati</taxon>
        <taxon>Actinomycetota</taxon>
        <taxon>Actinomycetes</taxon>
        <taxon>Pseudonocardiales</taxon>
        <taxon>Pseudonocardiaceae</taxon>
        <taxon>Saccharopolyspora</taxon>
    </lineage>
</organism>